<protein>
    <submittedName>
        <fullName evidence="1">Uncharacterized protein</fullName>
    </submittedName>
</protein>
<accession>A0A9W7KQM9</accession>
<dbReference type="RefSeq" id="WP_149471093.1">
    <property type="nucleotide sequence ID" value="NZ_QOKW01000022.1"/>
</dbReference>
<reference evidence="1 2" key="1">
    <citation type="submission" date="2018-07" db="EMBL/GenBank/DDBJ databases">
        <title>Genome sequence of Azospirillum sp. ATCC 49961.</title>
        <authorList>
            <person name="Sant'Anna F.H."/>
            <person name="Baldani J.I."/>
            <person name="Zilli J.E."/>
            <person name="Reis V.M."/>
            <person name="Hartmann A."/>
            <person name="Cruz L."/>
            <person name="de Souza E.M."/>
            <person name="de Oliveira Pedrosa F."/>
            <person name="Passaglia L.M.P."/>
        </authorList>
    </citation>
    <scope>NUCLEOTIDE SEQUENCE [LARGE SCALE GENOMIC DNA]</scope>
    <source>
        <strain evidence="1 2">ATCC 49961</strain>
    </source>
</reference>
<organism evidence="1 2">
    <name type="scientific">Roseomonas genomospecies 6</name>
    <dbReference type="NCBI Taxonomy" id="214106"/>
    <lineage>
        <taxon>Bacteria</taxon>
        <taxon>Pseudomonadati</taxon>
        <taxon>Pseudomonadota</taxon>
        <taxon>Alphaproteobacteria</taxon>
        <taxon>Acetobacterales</taxon>
        <taxon>Roseomonadaceae</taxon>
        <taxon>Roseomonas</taxon>
    </lineage>
</organism>
<sequence length="74" mass="8146">MRITHGMIDHVADLETLMAAAVLGYRGVDLPEAVVIPYGVPERLRGCWRDAFETGFVDKILASVPPEFISSDDD</sequence>
<dbReference type="AlphaFoldDB" id="A0A9W7KQM9"/>
<evidence type="ECO:0000313" key="1">
    <source>
        <dbReference type="EMBL" id="KAA0677623.1"/>
    </source>
</evidence>
<name>A0A9W7KQM9_9PROT</name>
<evidence type="ECO:0000313" key="2">
    <source>
        <dbReference type="Proteomes" id="UP000480854"/>
    </source>
</evidence>
<dbReference type="EMBL" id="QOKW01000022">
    <property type="protein sequence ID" value="KAA0677623.1"/>
    <property type="molecule type" value="Genomic_DNA"/>
</dbReference>
<dbReference type="Proteomes" id="UP000480854">
    <property type="component" value="Unassembled WGS sequence"/>
</dbReference>
<comment type="caution">
    <text evidence="1">The sequence shown here is derived from an EMBL/GenBank/DDBJ whole genome shotgun (WGS) entry which is preliminary data.</text>
</comment>
<keyword evidence="2" id="KW-1185">Reference proteome</keyword>
<proteinExistence type="predicted"/>
<gene>
    <name evidence="1" type="ORF">DS843_22550</name>
</gene>